<dbReference type="AlphaFoldDB" id="A0A2A4XER5"/>
<dbReference type="Proteomes" id="UP000218767">
    <property type="component" value="Unassembled WGS sequence"/>
</dbReference>
<dbReference type="PANTHER" id="PTHR38568:SF1">
    <property type="entry name" value="DUF445 DOMAIN-CONTAINING PROTEIN"/>
    <property type="match status" value="1"/>
</dbReference>
<reference evidence="3" key="1">
    <citation type="submission" date="2017-08" db="EMBL/GenBank/DDBJ databases">
        <title>A dynamic microbial community with high functional redundancy inhabits the cold, oxic subseafloor aquifer.</title>
        <authorList>
            <person name="Tully B.J."/>
            <person name="Wheat C.G."/>
            <person name="Glazer B.T."/>
            <person name="Huber J.A."/>
        </authorList>
    </citation>
    <scope>NUCLEOTIDE SEQUENCE [LARGE SCALE GENOMIC DNA]</scope>
</reference>
<feature type="transmembrane region" description="Helical" evidence="1">
    <location>
        <begin position="5"/>
        <end position="21"/>
    </location>
</feature>
<gene>
    <name evidence="2" type="ORF">COB20_02405</name>
</gene>
<dbReference type="EMBL" id="NVUL01000007">
    <property type="protein sequence ID" value="PCI80966.1"/>
    <property type="molecule type" value="Genomic_DNA"/>
</dbReference>
<evidence type="ECO:0000313" key="2">
    <source>
        <dbReference type="EMBL" id="PCI80966.1"/>
    </source>
</evidence>
<feature type="transmembrane region" description="Helical" evidence="1">
    <location>
        <begin position="217"/>
        <end position="240"/>
    </location>
</feature>
<dbReference type="Pfam" id="PF04286">
    <property type="entry name" value="DUF445"/>
    <property type="match status" value="1"/>
</dbReference>
<name>A0A2A4XER5_9GAMM</name>
<keyword evidence="1" id="KW-0812">Transmembrane</keyword>
<feature type="transmembrane region" description="Helical" evidence="1">
    <location>
        <begin position="27"/>
        <end position="51"/>
    </location>
</feature>
<organism evidence="2 3">
    <name type="scientific">SAR86 cluster bacterium</name>
    <dbReference type="NCBI Taxonomy" id="2030880"/>
    <lineage>
        <taxon>Bacteria</taxon>
        <taxon>Pseudomonadati</taxon>
        <taxon>Pseudomonadota</taxon>
        <taxon>Gammaproteobacteria</taxon>
        <taxon>SAR86 cluster</taxon>
    </lineage>
</organism>
<sequence>MNKSILSNLIAAAVVVVGLFVEWPYQVYVLNTGLFALSGGITNWLAVYMLFERVPGIYGSGVIPLRFEEFKLGIRQLIMEQFFQKADLEEFFHGAGDISEKMTVQLKKAIDELDLDAAFESLLDVIMASSFGSMVGMLGGRDALKALNAPFVEKMREFFGEQLTNGSFQEQIQTALSSAMDDEVIRSKLEFMIDDRLNQMTPNMVKEIIQQMIRKHLGWLVVWGCVFGGLIGLVVTVATAN</sequence>
<accession>A0A2A4XER5</accession>
<evidence type="ECO:0000313" key="3">
    <source>
        <dbReference type="Proteomes" id="UP000218767"/>
    </source>
</evidence>
<keyword evidence="1" id="KW-1133">Transmembrane helix</keyword>
<dbReference type="InterPro" id="IPR007383">
    <property type="entry name" value="DUF445"/>
</dbReference>
<comment type="caution">
    <text evidence="2">The sequence shown here is derived from an EMBL/GenBank/DDBJ whole genome shotgun (WGS) entry which is preliminary data.</text>
</comment>
<protein>
    <submittedName>
        <fullName evidence="2">DUF445 domain-containing protein</fullName>
    </submittedName>
</protein>
<dbReference type="PANTHER" id="PTHR38568">
    <property type="entry name" value="DUF445 DOMAIN-CONTAINING PROTEIN-RELATED"/>
    <property type="match status" value="1"/>
</dbReference>
<proteinExistence type="predicted"/>
<keyword evidence="1" id="KW-0472">Membrane</keyword>
<evidence type="ECO:0000256" key="1">
    <source>
        <dbReference type="SAM" id="Phobius"/>
    </source>
</evidence>